<dbReference type="PANTHER" id="PTHR21623">
    <property type="entry name" value="SPERIOLIN-BINDING FACTOR"/>
    <property type="match status" value="1"/>
</dbReference>
<dbReference type="GeneTree" id="ENSGT00390000017366"/>
<evidence type="ECO:0000256" key="2">
    <source>
        <dbReference type="SAM" id="MobiDB-lite"/>
    </source>
</evidence>
<dbReference type="Proteomes" id="UP000001645">
    <property type="component" value="Chromosome 12"/>
</dbReference>
<dbReference type="InParanoid" id="A0A803YNB3"/>
<feature type="region of interest" description="Disordered" evidence="2">
    <location>
        <begin position="519"/>
        <end position="539"/>
    </location>
</feature>
<feature type="region of interest" description="Disordered" evidence="2">
    <location>
        <begin position="193"/>
        <end position="233"/>
    </location>
</feature>
<reference evidence="3" key="2">
    <citation type="submission" date="2025-08" db="UniProtKB">
        <authorList>
            <consortium name="Ensembl"/>
        </authorList>
    </citation>
    <scope>IDENTIFICATION</scope>
</reference>
<feature type="region of interest" description="Disordered" evidence="2">
    <location>
        <begin position="248"/>
        <end position="273"/>
    </location>
</feature>
<dbReference type="Ensembl" id="ENSMGAT00000033604.1">
    <property type="protein sequence ID" value="ENSMGAP00000033261.1"/>
    <property type="gene ID" value="ENSMGAG00000008250.2"/>
</dbReference>
<feature type="coiled-coil region" evidence="1">
    <location>
        <begin position="542"/>
        <end position="569"/>
    </location>
</feature>
<dbReference type="AlphaFoldDB" id="A0A803YNB3"/>
<evidence type="ECO:0000313" key="3">
    <source>
        <dbReference type="Ensembl" id="ENSMGAP00000033261.1"/>
    </source>
</evidence>
<feature type="region of interest" description="Disordered" evidence="2">
    <location>
        <begin position="598"/>
        <end position="621"/>
    </location>
</feature>
<name>A0A803YNB3_MELGA</name>
<dbReference type="InterPro" id="IPR039889">
    <property type="entry name" value="CCD33"/>
</dbReference>
<reference evidence="3 4" key="1">
    <citation type="journal article" date="2010" name="PLoS Biol.">
        <title>Multi-platform next-generation sequencing of the domestic turkey (Meleagris gallopavo): genome assembly and analysis.</title>
        <authorList>
            <person name="Dalloul R.A."/>
            <person name="Long J.A."/>
            <person name="Zimin A.V."/>
            <person name="Aslam L."/>
            <person name="Beal K."/>
            <person name="Blomberg L.A."/>
            <person name="Bouffard P."/>
            <person name="Burt D.W."/>
            <person name="Crasta O."/>
            <person name="Crooijmans R.P."/>
            <person name="Cooper K."/>
            <person name="Coulombe R.A."/>
            <person name="De S."/>
            <person name="Delany M.E."/>
            <person name="Dodgson J.B."/>
            <person name="Dong J.J."/>
            <person name="Evans C."/>
            <person name="Frederickson K.M."/>
            <person name="Flicek P."/>
            <person name="Florea L."/>
            <person name="Folkerts O."/>
            <person name="Groenen M.A."/>
            <person name="Harkins T.T."/>
            <person name="Herrero J."/>
            <person name="Hoffmann S."/>
            <person name="Megens H.J."/>
            <person name="Jiang A."/>
            <person name="de Jong P."/>
            <person name="Kaiser P."/>
            <person name="Kim H."/>
            <person name="Kim K.W."/>
            <person name="Kim S."/>
            <person name="Langenberger D."/>
            <person name="Lee M.K."/>
            <person name="Lee T."/>
            <person name="Mane S."/>
            <person name="Marcais G."/>
            <person name="Marz M."/>
            <person name="McElroy A.P."/>
            <person name="Modise T."/>
            <person name="Nefedov M."/>
            <person name="Notredame C."/>
            <person name="Paton I.R."/>
            <person name="Payne W.S."/>
            <person name="Pertea G."/>
            <person name="Prickett D."/>
            <person name="Puiu D."/>
            <person name="Qioa D."/>
            <person name="Raineri E."/>
            <person name="Ruffier M."/>
            <person name="Salzberg S.L."/>
            <person name="Schatz M.C."/>
            <person name="Scheuring C."/>
            <person name="Schmidt C.J."/>
            <person name="Schroeder S."/>
            <person name="Searle S.M."/>
            <person name="Smith E.J."/>
            <person name="Smith J."/>
            <person name="Sonstegard T.S."/>
            <person name="Stadler P.F."/>
            <person name="Tafer H."/>
            <person name="Tu Z.J."/>
            <person name="Van Tassell C.P."/>
            <person name="Vilella A.J."/>
            <person name="Williams K.P."/>
            <person name="Yorke J.A."/>
            <person name="Zhang L."/>
            <person name="Zhang H.B."/>
            <person name="Zhang X."/>
            <person name="Zhang Y."/>
            <person name="Reed K.M."/>
        </authorList>
    </citation>
    <scope>NUCLEOTIDE SEQUENCE [LARGE SCALE GENOMIC DNA]</scope>
</reference>
<protein>
    <recommendedName>
        <fullName evidence="5">Coiled-coil domain containing 33</fullName>
    </recommendedName>
</protein>
<feature type="compositionally biased region" description="Pro residues" evidence="2">
    <location>
        <begin position="521"/>
        <end position="533"/>
    </location>
</feature>
<reference evidence="3" key="3">
    <citation type="submission" date="2025-09" db="UniProtKB">
        <authorList>
            <consortium name="Ensembl"/>
        </authorList>
    </citation>
    <scope>IDENTIFICATION</scope>
</reference>
<evidence type="ECO:0000256" key="1">
    <source>
        <dbReference type="SAM" id="Coils"/>
    </source>
</evidence>
<feature type="compositionally biased region" description="Low complexity" evidence="2">
    <location>
        <begin position="210"/>
        <end position="219"/>
    </location>
</feature>
<sequence length="621" mass="69800">MAGEPRIPASLQRWRLRAEDKVLDFEFEVLSAQFNRCGRYALRLSVENPLLRDSGDSVRLRIGDGDSVITSSGTTDTVLQGHLGEICAFQRKKFTFTLPRGYCKNDKNHDVRLRIEALHCPGTLLRRKRVGEAFFAIYPRPDQPRVKLLAGQDEDWYRYSAVLALLRAGSEQPAMHCGRLAFIAALHEHRPPALVSPTPSPHAQERGHRAASTALSPASPARPPPGVPLHSPESAYHSLLTEMPQTDPVLSSSLDLRGDSMESSLDPSPRPVQVRRDAVALPPADAMSNILPRIQQRYGAHSDATRGPLHPTWESALGVPLLSVHRSQHVPQEQEVSRYRLALRRMAGDLVSLHQRVTSLEVENGHLRHSLAGRQEPGRVLLADGDVDVMTREEILDRLATLKGELVSSTAEMRQLRDRVQRLQNELIRKNDQEKELVLLQRAHRQQQAALRRCREEVARTKGLEEMVRQQEKVIRVMERMLQEKLSRSAEKPAGEASAGELHALLLAENRRLREELSRLPRPPLPPSTPQPPQDTFGGTEKLSLLAKLEEAQARGRAMERQLEEAARRWAREKQELGTRLLEQDHGFGGSASRLLHATTLKWPPDPTLPPRRPRTLDPLP</sequence>
<dbReference type="Bgee" id="ENSMGAG00000008250">
    <property type="expression patterns" value="Expressed in ovary and 1 other cell type or tissue"/>
</dbReference>
<dbReference type="PANTHER" id="PTHR21623:SF2">
    <property type="entry name" value="COILED-COIL DOMAIN-CONTAINING PROTEIN 33"/>
    <property type="match status" value="1"/>
</dbReference>
<accession>A0A803YNB3</accession>
<keyword evidence="1" id="KW-0175">Coiled coil</keyword>
<proteinExistence type="predicted"/>
<organism evidence="3 4">
    <name type="scientific">Meleagris gallopavo</name>
    <name type="common">Wild turkey</name>
    <dbReference type="NCBI Taxonomy" id="9103"/>
    <lineage>
        <taxon>Eukaryota</taxon>
        <taxon>Metazoa</taxon>
        <taxon>Chordata</taxon>
        <taxon>Craniata</taxon>
        <taxon>Vertebrata</taxon>
        <taxon>Euteleostomi</taxon>
        <taxon>Archelosauria</taxon>
        <taxon>Archosauria</taxon>
        <taxon>Dinosauria</taxon>
        <taxon>Saurischia</taxon>
        <taxon>Theropoda</taxon>
        <taxon>Coelurosauria</taxon>
        <taxon>Aves</taxon>
        <taxon>Neognathae</taxon>
        <taxon>Galloanserae</taxon>
        <taxon>Galliformes</taxon>
        <taxon>Phasianidae</taxon>
        <taxon>Meleagridinae</taxon>
        <taxon>Meleagris</taxon>
    </lineage>
</organism>
<evidence type="ECO:0008006" key="5">
    <source>
        <dbReference type="Google" id="ProtNLM"/>
    </source>
</evidence>
<dbReference type="GO" id="GO:0005777">
    <property type="term" value="C:peroxisome"/>
    <property type="evidence" value="ECO:0007669"/>
    <property type="project" value="TreeGrafter"/>
</dbReference>
<feature type="coiled-coil region" evidence="1">
    <location>
        <begin position="399"/>
        <end position="457"/>
    </location>
</feature>
<evidence type="ECO:0000313" key="4">
    <source>
        <dbReference type="Proteomes" id="UP000001645"/>
    </source>
</evidence>
<keyword evidence="4" id="KW-1185">Reference proteome</keyword>